<comment type="caution">
    <text evidence="9">The sequence shown here is derived from an EMBL/GenBank/DDBJ whole genome shotgun (WGS) entry which is preliminary data.</text>
</comment>
<evidence type="ECO:0000256" key="3">
    <source>
        <dbReference type="ARBA" id="ARBA00018111"/>
    </source>
</evidence>
<sequence length="163" mass="18892">MAKQEDPEYKARAAALRLLARREHSRLELDLKLRQRKIEAPVIEKVLDEYEANDWLNNERFADVFARQRFDLGYGPLKIAAELQQRGIQALPAWLSAMTDREWADSAIRVRDRRFGLVDIRDDWDEKGRQGRFLARRGYAGDHIEAALEATLDDLEDQSVGGR</sequence>
<dbReference type="Pfam" id="PF21981">
    <property type="entry name" value="RecX_HTH3"/>
    <property type="match status" value="1"/>
</dbReference>
<dbReference type="Pfam" id="PF02631">
    <property type="entry name" value="RecX_HTH2"/>
    <property type="match status" value="1"/>
</dbReference>
<dbReference type="PANTHER" id="PTHR33602:SF1">
    <property type="entry name" value="REGULATORY PROTEIN RECX FAMILY PROTEIN"/>
    <property type="match status" value="1"/>
</dbReference>
<gene>
    <name evidence="5" type="primary">recX</name>
    <name evidence="9" type="ORF">E5Q11_17140</name>
</gene>
<dbReference type="InterPro" id="IPR053924">
    <property type="entry name" value="RecX_HTH_2nd"/>
</dbReference>
<organism evidence="9 10">
    <name type="scientific">Marinobacter confluentis</name>
    <dbReference type="NCBI Taxonomy" id="1697557"/>
    <lineage>
        <taxon>Bacteria</taxon>
        <taxon>Pseudomonadati</taxon>
        <taxon>Pseudomonadota</taxon>
        <taxon>Gammaproteobacteria</taxon>
        <taxon>Pseudomonadales</taxon>
        <taxon>Marinobacteraceae</taxon>
        <taxon>Marinobacter</taxon>
    </lineage>
</organism>
<dbReference type="GO" id="GO:0005737">
    <property type="term" value="C:cytoplasm"/>
    <property type="evidence" value="ECO:0007669"/>
    <property type="project" value="UniProtKB-SubCell"/>
</dbReference>
<keyword evidence="4 5" id="KW-0963">Cytoplasm</keyword>
<accession>A0A4Z1C4N6</accession>
<evidence type="ECO:0000256" key="4">
    <source>
        <dbReference type="ARBA" id="ARBA00022490"/>
    </source>
</evidence>
<dbReference type="InterPro" id="IPR053925">
    <property type="entry name" value="RecX_HTH_3rd"/>
</dbReference>
<dbReference type="Pfam" id="PF21982">
    <property type="entry name" value="RecX_HTH1"/>
    <property type="match status" value="1"/>
</dbReference>
<dbReference type="InterPro" id="IPR053926">
    <property type="entry name" value="RecX_HTH_1st"/>
</dbReference>
<dbReference type="InterPro" id="IPR003783">
    <property type="entry name" value="Regulatory_RecX"/>
</dbReference>
<dbReference type="PANTHER" id="PTHR33602">
    <property type="entry name" value="REGULATORY PROTEIN RECX FAMILY PROTEIN"/>
    <property type="match status" value="1"/>
</dbReference>
<evidence type="ECO:0000256" key="5">
    <source>
        <dbReference type="HAMAP-Rule" id="MF_01114"/>
    </source>
</evidence>
<comment type="subcellular location">
    <subcellularLocation>
        <location evidence="1 5">Cytoplasm</location>
    </subcellularLocation>
</comment>
<comment type="similarity">
    <text evidence="2 5">Belongs to the RecX family.</text>
</comment>
<dbReference type="AlphaFoldDB" id="A0A4Z1C4N6"/>
<name>A0A4Z1C4N6_9GAMM</name>
<evidence type="ECO:0000313" key="10">
    <source>
        <dbReference type="Proteomes" id="UP000298325"/>
    </source>
</evidence>
<evidence type="ECO:0000259" key="8">
    <source>
        <dbReference type="Pfam" id="PF21982"/>
    </source>
</evidence>
<feature type="domain" description="RecX third three-helical" evidence="7">
    <location>
        <begin position="105"/>
        <end position="148"/>
    </location>
</feature>
<feature type="domain" description="RecX second three-helical" evidence="6">
    <location>
        <begin position="58"/>
        <end position="89"/>
    </location>
</feature>
<dbReference type="OrthoDB" id="7066780at2"/>
<proteinExistence type="inferred from homology"/>
<dbReference type="RefSeq" id="WP_135804677.1">
    <property type="nucleotide sequence ID" value="NZ_SRPF01000009.1"/>
</dbReference>
<evidence type="ECO:0000259" key="7">
    <source>
        <dbReference type="Pfam" id="PF21981"/>
    </source>
</evidence>
<keyword evidence="10" id="KW-1185">Reference proteome</keyword>
<feature type="domain" description="RecX first three-helical" evidence="8">
    <location>
        <begin position="11"/>
        <end position="48"/>
    </location>
</feature>
<evidence type="ECO:0000259" key="6">
    <source>
        <dbReference type="Pfam" id="PF02631"/>
    </source>
</evidence>
<protein>
    <recommendedName>
        <fullName evidence="3 5">Regulatory protein RecX</fullName>
    </recommendedName>
</protein>
<dbReference type="HAMAP" id="MF_01114">
    <property type="entry name" value="RecX"/>
    <property type="match status" value="1"/>
</dbReference>
<evidence type="ECO:0000256" key="2">
    <source>
        <dbReference type="ARBA" id="ARBA00009695"/>
    </source>
</evidence>
<dbReference type="Proteomes" id="UP000298325">
    <property type="component" value="Unassembled WGS sequence"/>
</dbReference>
<evidence type="ECO:0000313" key="9">
    <source>
        <dbReference type="EMBL" id="TGN37981.1"/>
    </source>
</evidence>
<dbReference type="Gene3D" id="1.10.10.10">
    <property type="entry name" value="Winged helix-like DNA-binding domain superfamily/Winged helix DNA-binding domain"/>
    <property type="match status" value="3"/>
</dbReference>
<dbReference type="InterPro" id="IPR036388">
    <property type="entry name" value="WH-like_DNA-bd_sf"/>
</dbReference>
<evidence type="ECO:0000256" key="1">
    <source>
        <dbReference type="ARBA" id="ARBA00004496"/>
    </source>
</evidence>
<dbReference type="GO" id="GO:0006282">
    <property type="term" value="P:regulation of DNA repair"/>
    <property type="evidence" value="ECO:0007669"/>
    <property type="project" value="UniProtKB-UniRule"/>
</dbReference>
<dbReference type="EMBL" id="SRPF01000009">
    <property type="protein sequence ID" value="TGN37981.1"/>
    <property type="molecule type" value="Genomic_DNA"/>
</dbReference>
<reference evidence="9 10" key="1">
    <citation type="submission" date="2019-04" db="EMBL/GenBank/DDBJ databases">
        <authorList>
            <person name="Park S."/>
            <person name="Yoon J.-H."/>
        </authorList>
    </citation>
    <scope>NUCLEOTIDE SEQUENCE [LARGE SCALE GENOMIC DNA]</scope>
    <source>
        <strain evidence="9 10">HJM-18</strain>
    </source>
</reference>
<comment type="function">
    <text evidence="5">Modulates RecA activity.</text>
</comment>